<feature type="coiled-coil region" evidence="1">
    <location>
        <begin position="39"/>
        <end position="73"/>
    </location>
</feature>
<feature type="compositionally biased region" description="Low complexity" evidence="2">
    <location>
        <begin position="353"/>
        <end position="369"/>
    </location>
</feature>
<feature type="compositionally biased region" description="Basic and acidic residues" evidence="2">
    <location>
        <begin position="104"/>
        <end position="115"/>
    </location>
</feature>
<dbReference type="EMBL" id="HBIN01015754">
    <property type="protein sequence ID" value="CAE0441833.1"/>
    <property type="molecule type" value="Transcribed_RNA"/>
</dbReference>
<dbReference type="AlphaFoldDB" id="A0A6S8E0B2"/>
<evidence type="ECO:0000313" key="3">
    <source>
        <dbReference type="EMBL" id="CAE0441833.1"/>
    </source>
</evidence>
<reference evidence="3" key="1">
    <citation type="submission" date="2021-01" db="EMBL/GenBank/DDBJ databases">
        <authorList>
            <person name="Corre E."/>
            <person name="Pelletier E."/>
            <person name="Niang G."/>
            <person name="Scheremetjew M."/>
            <person name="Finn R."/>
            <person name="Kale V."/>
            <person name="Holt S."/>
            <person name="Cochrane G."/>
            <person name="Meng A."/>
            <person name="Brown T."/>
            <person name="Cohen L."/>
        </authorList>
    </citation>
    <scope>NUCLEOTIDE SEQUENCE</scope>
    <source>
        <strain evidence="3">GSBS06</strain>
    </source>
</reference>
<protein>
    <submittedName>
        <fullName evidence="3">Uncharacterized protein</fullName>
    </submittedName>
</protein>
<feature type="compositionally biased region" description="Basic residues" evidence="2">
    <location>
        <begin position="237"/>
        <end position="262"/>
    </location>
</feature>
<gene>
    <name evidence="3" type="ORF">ASTO00021_LOCUS11954</name>
    <name evidence="4" type="ORF">ASTO00021_LOCUS11955</name>
</gene>
<feature type="region of interest" description="Disordered" evidence="2">
    <location>
        <begin position="93"/>
        <end position="270"/>
    </location>
</feature>
<evidence type="ECO:0000256" key="1">
    <source>
        <dbReference type="SAM" id="Coils"/>
    </source>
</evidence>
<proteinExistence type="predicted"/>
<feature type="region of interest" description="Disordered" evidence="2">
    <location>
        <begin position="353"/>
        <end position="380"/>
    </location>
</feature>
<evidence type="ECO:0000313" key="4">
    <source>
        <dbReference type="EMBL" id="CAE0441834.1"/>
    </source>
</evidence>
<name>A0A6S8E0B2_9STRA</name>
<feature type="compositionally biased region" description="Low complexity" evidence="2">
    <location>
        <begin position="220"/>
        <end position="236"/>
    </location>
</feature>
<keyword evidence="1" id="KW-0175">Coiled coil</keyword>
<feature type="compositionally biased region" description="Polar residues" evidence="2">
    <location>
        <begin position="173"/>
        <end position="186"/>
    </location>
</feature>
<accession>A0A6S8E0B2</accession>
<organism evidence="3">
    <name type="scientific">Aplanochytrium stocchinoi</name>
    <dbReference type="NCBI Taxonomy" id="215587"/>
    <lineage>
        <taxon>Eukaryota</taxon>
        <taxon>Sar</taxon>
        <taxon>Stramenopiles</taxon>
        <taxon>Bigyra</taxon>
        <taxon>Labyrinthulomycetes</taxon>
        <taxon>Thraustochytrida</taxon>
        <taxon>Thraustochytriidae</taxon>
        <taxon>Aplanochytrium</taxon>
    </lineage>
</organism>
<dbReference type="EMBL" id="HBIN01015755">
    <property type="protein sequence ID" value="CAE0441834.1"/>
    <property type="molecule type" value="Transcribed_RNA"/>
</dbReference>
<sequence length="380" mass="43794">MQSIIRETLEHYNISLDLPDLNLTENDTKDFTAVQKAEYQKYKKQMLEYQKELEKYKKDLENYEEYINKQIKLKNWEKDNPMLSLKKEKYIEIDNLPPPPPLPSKEELEKNEVTRRPTLNKKKPNAPALPVVRRNDIRQKGIKSPTSKAPKSPYPMRDQYKKKPDQKRKKGLTTASQITAVSTTTANDRDRSRSTATIKHGPRRKESTTTAKHRPRRKVSTTTSTITAASAKNNNKSPRKEHHHHKKKEKGGHHEQHHKQKREHKEEASVQNNNFLSEIANGGANLRKFEEVSKEEIPEVLPVDPLLVQIQNMRHSKLKHVSMALPAIKDSVIENNIMKSIMLKIQDRREMLSLPDSDSDDGSMFSSFDEASQGEDDGGV</sequence>
<evidence type="ECO:0000256" key="2">
    <source>
        <dbReference type="SAM" id="MobiDB-lite"/>
    </source>
</evidence>